<dbReference type="InterPro" id="IPR025161">
    <property type="entry name" value="IS402-like_dom"/>
</dbReference>
<evidence type="ECO:0000313" key="3">
    <source>
        <dbReference type="EMBL" id="QQP92996.1"/>
    </source>
</evidence>
<protein>
    <submittedName>
        <fullName evidence="3">IS5 family transposase</fullName>
    </submittedName>
</protein>
<gene>
    <name evidence="3" type="ORF">IGS68_27870</name>
</gene>
<dbReference type="InterPro" id="IPR002559">
    <property type="entry name" value="Transposase_11"/>
</dbReference>
<evidence type="ECO:0000313" key="4">
    <source>
        <dbReference type="Proteomes" id="UP000595197"/>
    </source>
</evidence>
<reference evidence="3" key="1">
    <citation type="submission" date="2021-02" db="EMBL/GenBank/DDBJ databases">
        <title>Skermanella TT6 skin isolate.</title>
        <authorList>
            <person name="Lee K."/>
            <person name="Ganzorig M."/>
        </authorList>
    </citation>
    <scope>NUCLEOTIDE SEQUENCE</scope>
    <source>
        <strain evidence="3">TT6</strain>
    </source>
</reference>
<dbReference type="PANTHER" id="PTHR30007:SF0">
    <property type="entry name" value="TRANSPOSASE"/>
    <property type="match status" value="1"/>
</dbReference>
<name>A0ABX7BF23_9PROT</name>
<dbReference type="PANTHER" id="PTHR30007">
    <property type="entry name" value="PHP DOMAIN PROTEIN"/>
    <property type="match status" value="1"/>
</dbReference>
<proteinExistence type="predicted"/>
<evidence type="ECO:0000259" key="1">
    <source>
        <dbReference type="Pfam" id="PF01609"/>
    </source>
</evidence>
<keyword evidence="4" id="KW-1185">Reference proteome</keyword>
<dbReference type="NCBIfam" id="NF033580">
    <property type="entry name" value="transpos_IS5_3"/>
    <property type="match status" value="1"/>
</dbReference>
<keyword evidence="3" id="KW-0614">Plasmid</keyword>
<dbReference type="Proteomes" id="UP000595197">
    <property type="component" value="Plasmid pTT6-1"/>
</dbReference>
<dbReference type="Pfam" id="PF13340">
    <property type="entry name" value="DUF4096"/>
    <property type="match status" value="1"/>
</dbReference>
<dbReference type="RefSeq" id="WP_201082331.1">
    <property type="nucleotide sequence ID" value="NZ_CP067421.1"/>
</dbReference>
<feature type="domain" description="Transposase IS4-like" evidence="1">
    <location>
        <begin position="99"/>
        <end position="189"/>
    </location>
</feature>
<dbReference type="EMBL" id="CP067421">
    <property type="protein sequence ID" value="QQP92996.1"/>
    <property type="molecule type" value="Genomic_DNA"/>
</dbReference>
<evidence type="ECO:0000259" key="2">
    <source>
        <dbReference type="Pfam" id="PF13340"/>
    </source>
</evidence>
<dbReference type="Pfam" id="PF01609">
    <property type="entry name" value="DDE_Tnp_1"/>
    <property type="match status" value="1"/>
</dbReference>
<feature type="domain" description="Insertion element IS402-like" evidence="2">
    <location>
        <begin position="10"/>
        <end position="82"/>
    </location>
</feature>
<sequence length="285" mass="33074">MTDKPYPTDLTDQQWELIRPLLEHNRGRRGQRHYSLRRIVDGCFYVLRGGIPWRMMPHDLPPWEDVYYHLRTWRRKGTWERVNQILRERHRVAKGRKPQPTAAVIDSQSVKTTEAGGPRGYDGGKKVTGRKRQVLVDTEGTLLKAKIHPADIHDKPGGMLLLTCLHILFPSIVLVWADSSYQGLKSWIQENLGWTLTIAKHWWTGVRGFWCAPGQEPPTIPTGFHVLPRQWVVERSLAWFCRNRRLAKDYERLPETGEKFLTLSYAVVDGMRELDSPLTTAKLRP</sequence>
<accession>A0ABX7BF23</accession>
<organism evidence="3 4">
    <name type="scientific">Skermanella cutis</name>
    <dbReference type="NCBI Taxonomy" id="2775420"/>
    <lineage>
        <taxon>Bacteria</taxon>
        <taxon>Pseudomonadati</taxon>
        <taxon>Pseudomonadota</taxon>
        <taxon>Alphaproteobacteria</taxon>
        <taxon>Rhodospirillales</taxon>
        <taxon>Azospirillaceae</taxon>
        <taxon>Skermanella</taxon>
    </lineage>
</organism>
<geneLocation type="plasmid" evidence="3 4">
    <name>pTT6-1</name>
</geneLocation>